<dbReference type="InterPro" id="IPR014284">
    <property type="entry name" value="RNA_pol_sigma-70_dom"/>
</dbReference>
<feature type="domain" description="RNA polymerase sigma-70 region 2" evidence="6">
    <location>
        <begin position="18"/>
        <end position="81"/>
    </location>
</feature>
<proteinExistence type="inferred from homology"/>
<dbReference type="SUPFAM" id="SSF88946">
    <property type="entry name" value="Sigma2 domain of RNA polymerase sigma factors"/>
    <property type="match status" value="1"/>
</dbReference>
<evidence type="ECO:0000256" key="3">
    <source>
        <dbReference type="ARBA" id="ARBA00023082"/>
    </source>
</evidence>
<dbReference type="InterPro" id="IPR013249">
    <property type="entry name" value="RNA_pol_sigma70_r4_t2"/>
</dbReference>
<evidence type="ECO:0000256" key="4">
    <source>
        <dbReference type="ARBA" id="ARBA00023125"/>
    </source>
</evidence>
<dbReference type="EMBL" id="BAAAUX010000027">
    <property type="protein sequence ID" value="GAA2814092.1"/>
    <property type="molecule type" value="Genomic_DNA"/>
</dbReference>
<keyword evidence="9" id="KW-1185">Reference proteome</keyword>
<gene>
    <name evidence="8" type="ORF">GCM10010470_56940</name>
</gene>
<dbReference type="InterPro" id="IPR013325">
    <property type="entry name" value="RNA_pol_sigma_r2"/>
</dbReference>
<evidence type="ECO:0000313" key="8">
    <source>
        <dbReference type="EMBL" id="GAA2814092.1"/>
    </source>
</evidence>
<dbReference type="InterPro" id="IPR007627">
    <property type="entry name" value="RNA_pol_sigma70_r2"/>
</dbReference>
<dbReference type="Pfam" id="PF08281">
    <property type="entry name" value="Sigma70_r4_2"/>
    <property type="match status" value="1"/>
</dbReference>
<dbReference type="InterPro" id="IPR013324">
    <property type="entry name" value="RNA_pol_sigma_r3/r4-like"/>
</dbReference>
<evidence type="ECO:0000256" key="2">
    <source>
        <dbReference type="ARBA" id="ARBA00023015"/>
    </source>
</evidence>
<keyword evidence="3" id="KW-0731">Sigma factor</keyword>
<dbReference type="Gene3D" id="1.10.1740.10">
    <property type="match status" value="1"/>
</dbReference>
<evidence type="ECO:0000256" key="5">
    <source>
        <dbReference type="ARBA" id="ARBA00023163"/>
    </source>
</evidence>
<feature type="domain" description="RNA polymerase sigma factor 70 region 4 type 2" evidence="7">
    <location>
        <begin position="105"/>
        <end position="157"/>
    </location>
</feature>
<dbReference type="InterPro" id="IPR036388">
    <property type="entry name" value="WH-like_DNA-bd_sf"/>
</dbReference>
<accession>A0ABN3VKU7</accession>
<dbReference type="InterPro" id="IPR039425">
    <property type="entry name" value="RNA_pol_sigma-70-like"/>
</dbReference>
<comment type="similarity">
    <text evidence="1">Belongs to the sigma-70 factor family. ECF subfamily.</text>
</comment>
<reference evidence="8 9" key="1">
    <citation type="journal article" date="2019" name="Int. J. Syst. Evol. Microbiol.">
        <title>The Global Catalogue of Microorganisms (GCM) 10K type strain sequencing project: providing services to taxonomists for standard genome sequencing and annotation.</title>
        <authorList>
            <consortium name="The Broad Institute Genomics Platform"/>
            <consortium name="The Broad Institute Genome Sequencing Center for Infectious Disease"/>
            <person name="Wu L."/>
            <person name="Ma J."/>
        </authorList>
    </citation>
    <scope>NUCLEOTIDE SEQUENCE [LARGE SCALE GENOMIC DNA]</scope>
    <source>
        <strain evidence="8 9">JCM 9383</strain>
    </source>
</reference>
<dbReference type="PANTHER" id="PTHR43133">
    <property type="entry name" value="RNA POLYMERASE ECF-TYPE SIGMA FACTO"/>
    <property type="match status" value="1"/>
</dbReference>
<dbReference type="Proteomes" id="UP001500979">
    <property type="component" value="Unassembled WGS sequence"/>
</dbReference>
<comment type="caution">
    <text evidence="8">The sequence shown here is derived from an EMBL/GenBank/DDBJ whole genome shotgun (WGS) entry which is preliminary data.</text>
</comment>
<protein>
    <submittedName>
        <fullName evidence="8">Uncharacterized protein</fullName>
    </submittedName>
</protein>
<sequence>MSEGELLGAAFTAFHDAHRVNFLKYARARGLSFHDAEDVVNDAFVQLYRNRERLANSDNPAALGFKVVRDAVADHCRRQDRQPVPTAAVDDRPGPDEVTAVVTRVDLERAIDQLPQRRADCMRLHAFLDQDARAIADYLEISVSAVRTHLYLARRHLAKRFTKEGGRRGL</sequence>
<keyword evidence="4" id="KW-0238">DNA-binding</keyword>
<evidence type="ECO:0000259" key="6">
    <source>
        <dbReference type="Pfam" id="PF04542"/>
    </source>
</evidence>
<evidence type="ECO:0000259" key="7">
    <source>
        <dbReference type="Pfam" id="PF08281"/>
    </source>
</evidence>
<keyword evidence="5" id="KW-0804">Transcription</keyword>
<evidence type="ECO:0000256" key="1">
    <source>
        <dbReference type="ARBA" id="ARBA00010641"/>
    </source>
</evidence>
<dbReference type="Pfam" id="PF04542">
    <property type="entry name" value="Sigma70_r2"/>
    <property type="match status" value="1"/>
</dbReference>
<dbReference type="Gene3D" id="1.10.10.10">
    <property type="entry name" value="Winged helix-like DNA-binding domain superfamily/Winged helix DNA-binding domain"/>
    <property type="match status" value="1"/>
</dbReference>
<dbReference type="RefSeq" id="WP_344684943.1">
    <property type="nucleotide sequence ID" value="NZ_BAAAUX010000027.1"/>
</dbReference>
<dbReference type="NCBIfam" id="TIGR02937">
    <property type="entry name" value="sigma70-ECF"/>
    <property type="match status" value="1"/>
</dbReference>
<keyword evidence="2" id="KW-0805">Transcription regulation</keyword>
<dbReference type="SUPFAM" id="SSF88659">
    <property type="entry name" value="Sigma3 and sigma4 domains of RNA polymerase sigma factors"/>
    <property type="match status" value="1"/>
</dbReference>
<organism evidence="8 9">
    <name type="scientific">Saccharopolyspora taberi</name>
    <dbReference type="NCBI Taxonomy" id="60895"/>
    <lineage>
        <taxon>Bacteria</taxon>
        <taxon>Bacillati</taxon>
        <taxon>Actinomycetota</taxon>
        <taxon>Actinomycetes</taxon>
        <taxon>Pseudonocardiales</taxon>
        <taxon>Pseudonocardiaceae</taxon>
        <taxon>Saccharopolyspora</taxon>
    </lineage>
</organism>
<evidence type="ECO:0000313" key="9">
    <source>
        <dbReference type="Proteomes" id="UP001500979"/>
    </source>
</evidence>
<dbReference type="PANTHER" id="PTHR43133:SF8">
    <property type="entry name" value="RNA POLYMERASE SIGMA FACTOR HI_1459-RELATED"/>
    <property type="match status" value="1"/>
</dbReference>
<name>A0ABN3VKU7_9PSEU</name>